<dbReference type="EMBL" id="WWCM01000007">
    <property type="protein sequence ID" value="MYM40002.1"/>
    <property type="molecule type" value="Genomic_DNA"/>
</dbReference>
<sequence length="114" mass="12732">MLSTLEIHHRFHMLAQAVGQAAQACSVERQLPAELRSSVQRLDQHADRLGELLDKADGAPLDRLLTEMLVLVERARQVCINVPQVSAHMRSAVHAVQGQLQELQRDLRARQPAS</sequence>
<dbReference type="Proteomes" id="UP000478090">
    <property type="component" value="Unassembled WGS sequence"/>
</dbReference>
<keyword evidence="2" id="KW-1185">Reference proteome</keyword>
<accession>A0ABW9VKV1</accession>
<evidence type="ECO:0000313" key="1">
    <source>
        <dbReference type="EMBL" id="MYM40002.1"/>
    </source>
</evidence>
<gene>
    <name evidence="1" type="ORF">GTP27_11755</name>
</gene>
<protein>
    <recommendedName>
        <fullName evidence="3">DUF1484 family protein</fullName>
    </recommendedName>
</protein>
<reference evidence="1 2" key="1">
    <citation type="submission" date="2019-12" db="EMBL/GenBank/DDBJ databases">
        <title>Novel species isolated from a subtropical stream in China.</title>
        <authorList>
            <person name="Lu H."/>
        </authorList>
    </citation>
    <scope>NUCLEOTIDE SEQUENCE [LARGE SCALE GENOMIC DNA]</scope>
    <source>
        <strain evidence="1 2">CY13W</strain>
    </source>
</reference>
<evidence type="ECO:0000313" key="2">
    <source>
        <dbReference type="Proteomes" id="UP000478090"/>
    </source>
</evidence>
<evidence type="ECO:0008006" key="3">
    <source>
        <dbReference type="Google" id="ProtNLM"/>
    </source>
</evidence>
<dbReference type="RefSeq" id="WP_161039369.1">
    <property type="nucleotide sequence ID" value="NZ_WWCM01000007.1"/>
</dbReference>
<proteinExistence type="predicted"/>
<comment type="caution">
    <text evidence="1">The sequence shown here is derived from an EMBL/GenBank/DDBJ whole genome shotgun (WGS) entry which is preliminary data.</text>
</comment>
<name>A0ABW9VKV1_9BURK</name>
<organism evidence="1 2">
    <name type="scientific">Duganella qianjiadongensis</name>
    <dbReference type="NCBI Taxonomy" id="2692176"/>
    <lineage>
        <taxon>Bacteria</taxon>
        <taxon>Pseudomonadati</taxon>
        <taxon>Pseudomonadota</taxon>
        <taxon>Betaproteobacteria</taxon>
        <taxon>Burkholderiales</taxon>
        <taxon>Oxalobacteraceae</taxon>
        <taxon>Telluria group</taxon>
        <taxon>Duganella</taxon>
    </lineage>
</organism>